<name>A0A7I8IFZ9_SPIIN</name>
<evidence type="ECO:0000256" key="1">
    <source>
        <dbReference type="SAM" id="MobiDB-lite"/>
    </source>
</evidence>
<dbReference type="Proteomes" id="UP001189122">
    <property type="component" value="Unassembled WGS sequence"/>
</dbReference>
<accession>A0A7I8IFZ9</accession>
<sequence length="355" mass="37965">MSSAGGETRTAGGAGGGGGSASYWCSRCCRLSRVITRGALVCPECDPGFVEGAETPPQISSSSGPADSPQTCSTARPAPGSAGRADFYRRSLALQSGHRPPRPSETGNDGGVADGAAGAFELYYDEGAGAGLRPLPASVSDFLMGAGFDRLLDQLNADRHHGLGGVVRSTGRSKAAVDRCRRSRSRKATLIWIPTARLQGTLRDGDGSPRDALQAYIPPWMHLPWLSLRNSCPVVATKCPRMSRLEGSTGAVDGGEEDGLGLTIWRFPAAASPSAGFPAAEGRRKGASSGLHRDGWRIQRERRRPQEDILDLQKQSHQQSGRVRRALGRFFSFFGRLRWSSSARTSHGWTFEEVR</sequence>
<feature type="region of interest" description="Disordered" evidence="1">
    <location>
        <begin position="1"/>
        <end position="20"/>
    </location>
</feature>
<evidence type="ECO:0000313" key="3">
    <source>
        <dbReference type="Proteomes" id="UP001189122"/>
    </source>
</evidence>
<feature type="compositionally biased region" description="Polar residues" evidence="1">
    <location>
        <begin position="57"/>
        <end position="74"/>
    </location>
</feature>
<dbReference type="AlphaFoldDB" id="A0A7I8IFZ9"/>
<feature type="region of interest" description="Disordered" evidence="1">
    <location>
        <begin position="273"/>
        <end position="298"/>
    </location>
</feature>
<feature type="region of interest" description="Disordered" evidence="1">
    <location>
        <begin position="53"/>
        <end position="83"/>
    </location>
</feature>
<keyword evidence="3" id="KW-1185">Reference proteome</keyword>
<organism evidence="2">
    <name type="scientific">Spirodela intermedia</name>
    <name type="common">Intermediate duckweed</name>
    <dbReference type="NCBI Taxonomy" id="51605"/>
    <lineage>
        <taxon>Eukaryota</taxon>
        <taxon>Viridiplantae</taxon>
        <taxon>Streptophyta</taxon>
        <taxon>Embryophyta</taxon>
        <taxon>Tracheophyta</taxon>
        <taxon>Spermatophyta</taxon>
        <taxon>Magnoliopsida</taxon>
        <taxon>Liliopsida</taxon>
        <taxon>Araceae</taxon>
        <taxon>Lemnoideae</taxon>
        <taxon>Spirodela</taxon>
    </lineage>
</organism>
<feature type="compositionally biased region" description="Low complexity" evidence="1">
    <location>
        <begin position="1"/>
        <end position="11"/>
    </location>
</feature>
<dbReference type="EMBL" id="LR743590">
    <property type="protein sequence ID" value="CAA2617100.1"/>
    <property type="molecule type" value="Genomic_DNA"/>
</dbReference>
<dbReference type="EMBL" id="CACRZD030000003">
    <property type="protein sequence ID" value="CAA6656799.1"/>
    <property type="molecule type" value="Genomic_DNA"/>
</dbReference>
<reference evidence="2 3" key="1">
    <citation type="submission" date="2019-12" db="EMBL/GenBank/DDBJ databases">
        <authorList>
            <person name="Scholz U."/>
            <person name="Mascher M."/>
            <person name="Fiebig A."/>
        </authorList>
    </citation>
    <scope>NUCLEOTIDE SEQUENCE</scope>
</reference>
<evidence type="ECO:0000313" key="2">
    <source>
        <dbReference type="EMBL" id="CAA2617100.1"/>
    </source>
</evidence>
<gene>
    <name evidence="2" type="ORF">SI7747_03003270</name>
</gene>
<proteinExistence type="predicted"/>
<protein>
    <submittedName>
        <fullName evidence="2">Uncharacterized protein</fullName>
    </submittedName>
</protein>